<reference evidence="4 5" key="1">
    <citation type="submission" date="2023-08" db="EMBL/GenBank/DDBJ databases">
        <title>Genome sequence of Thermaerobacter compostii strain Ins1, a spore-forming filamentous bacterium isolated from a deep geothermal reservoir.</title>
        <authorList>
            <person name="Bregnard D."/>
            <person name="Gonzalez D."/>
            <person name="Junier P."/>
        </authorList>
    </citation>
    <scope>NUCLEOTIDE SEQUENCE [LARGE SCALE GENOMIC DNA]</scope>
    <source>
        <strain evidence="4 5">Ins1</strain>
    </source>
</reference>
<dbReference type="GO" id="GO:0016787">
    <property type="term" value="F:hydrolase activity"/>
    <property type="evidence" value="ECO:0007669"/>
    <property type="project" value="UniProtKB-KW"/>
</dbReference>
<dbReference type="RefSeq" id="WP_318750337.1">
    <property type="nucleotide sequence ID" value="NZ_CP132508.1"/>
</dbReference>
<dbReference type="EMBL" id="CP132508">
    <property type="protein sequence ID" value="WPD18503.1"/>
    <property type="molecule type" value="Genomic_DNA"/>
</dbReference>
<dbReference type="InterPro" id="IPR036866">
    <property type="entry name" value="RibonucZ/Hydroxyglut_hydro"/>
</dbReference>
<dbReference type="PANTHER" id="PTHR43546">
    <property type="entry name" value="UPF0173 METAL-DEPENDENT HYDROLASE MJ1163-RELATED"/>
    <property type="match status" value="1"/>
</dbReference>
<proteinExistence type="inferred from homology"/>
<protein>
    <recommendedName>
        <fullName evidence="2">UPF0173 metal-dependent hydrolase Q5761_09035</fullName>
    </recommendedName>
</protein>
<feature type="domain" description="Metallo-beta-lactamase" evidence="3">
    <location>
        <begin position="9"/>
        <end position="189"/>
    </location>
</feature>
<evidence type="ECO:0000259" key="3">
    <source>
        <dbReference type="SMART" id="SM00849"/>
    </source>
</evidence>
<dbReference type="InterPro" id="IPR050114">
    <property type="entry name" value="UPF0173_UPF0282_UlaG_hydrolase"/>
</dbReference>
<accession>A0ABZ0QN89</accession>
<keyword evidence="5" id="KW-1185">Reference proteome</keyword>
<dbReference type="HAMAP" id="MF_00457">
    <property type="entry name" value="UPF0173"/>
    <property type="match status" value="1"/>
</dbReference>
<evidence type="ECO:0000256" key="1">
    <source>
        <dbReference type="ARBA" id="ARBA00022801"/>
    </source>
</evidence>
<comment type="similarity">
    <text evidence="2">Belongs to the UPF0173 family.</text>
</comment>
<dbReference type="Gene3D" id="3.60.15.10">
    <property type="entry name" value="Ribonuclease Z/Hydroxyacylglutathione hydrolase-like"/>
    <property type="match status" value="1"/>
</dbReference>
<evidence type="ECO:0000313" key="5">
    <source>
        <dbReference type="Proteomes" id="UP001304683"/>
    </source>
</evidence>
<dbReference type="InterPro" id="IPR022877">
    <property type="entry name" value="UPF0173"/>
</dbReference>
<dbReference type="PANTHER" id="PTHR43546:SF3">
    <property type="entry name" value="UPF0173 METAL-DEPENDENT HYDROLASE MJ1163"/>
    <property type="match status" value="1"/>
</dbReference>
<dbReference type="SUPFAM" id="SSF56281">
    <property type="entry name" value="Metallo-hydrolase/oxidoreductase"/>
    <property type="match status" value="1"/>
</dbReference>
<evidence type="ECO:0000313" key="4">
    <source>
        <dbReference type="EMBL" id="WPD18503.1"/>
    </source>
</evidence>
<dbReference type="Pfam" id="PF12706">
    <property type="entry name" value="Lactamase_B_2"/>
    <property type="match status" value="1"/>
</dbReference>
<evidence type="ECO:0000256" key="2">
    <source>
        <dbReference type="HAMAP-Rule" id="MF_00457"/>
    </source>
</evidence>
<dbReference type="InterPro" id="IPR001279">
    <property type="entry name" value="Metallo-B-lactamas"/>
</dbReference>
<dbReference type="Proteomes" id="UP001304683">
    <property type="component" value="Chromosome"/>
</dbReference>
<organism evidence="4 5">
    <name type="scientific">Thermaerobacter composti</name>
    <dbReference type="NCBI Taxonomy" id="554949"/>
    <lineage>
        <taxon>Bacteria</taxon>
        <taxon>Bacillati</taxon>
        <taxon>Bacillota</taxon>
        <taxon>Clostridia</taxon>
        <taxon>Eubacteriales</taxon>
        <taxon>Clostridiales Family XVII. Incertae Sedis</taxon>
        <taxon>Thermaerobacter</taxon>
    </lineage>
</organism>
<gene>
    <name evidence="4" type="ORF">Q5761_09035</name>
</gene>
<keyword evidence="1 2" id="KW-0378">Hydrolase</keyword>
<dbReference type="SMART" id="SM00849">
    <property type="entry name" value="Lactamase_B"/>
    <property type="match status" value="1"/>
</dbReference>
<sequence length="227" mass="24834">MAHRLRWLGHASWELTTAGGKVILFDPWINGNPKAPVRIEDLKADYILITHDHFDHASDVVAVQKQTGATVILQPETAERYQKEGLPGDKCIGMNIGGSVELGGVVVTMTEAYHSSETGEPAGYIVTLEDGKRVYDAGDTGIHCNMATWAELYPLDVALLPIGSHFTMDPRQAAHALTFLKPKVALPQHYATFPLLVQSADDFVRFAKQKAPGVEVRVLEPGGTFEF</sequence>
<dbReference type="NCBIfam" id="NF001911">
    <property type="entry name" value="PRK00685.1"/>
    <property type="match status" value="1"/>
</dbReference>
<name>A0ABZ0QN89_9FIRM</name>